<evidence type="ECO:0000256" key="1">
    <source>
        <dbReference type="ARBA" id="ARBA00005567"/>
    </source>
</evidence>
<evidence type="ECO:0000313" key="6">
    <source>
        <dbReference type="Proteomes" id="UP000765509"/>
    </source>
</evidence>
<dbReference type="PROSITE" id="PS51228">
    <property type="entry name" value="ACB_2"/>
    <property type="match status" value="1"/>
</dbReference>
<evidence type="ECO:0000256" key="3">
    <source>
        <dbReference type="SAM" id="MobiDB-lite"/>
    </source>
</evidence>
<dbReference type="InterPro" id="IPR000582">
    <property type="entry name" value="Acyl-CoA-binding_protein"/>
</dbReference>
<proteinExistence type="inferred from homology"/>
<gene>
    <name evidence="5" type="ORF">O181_048291</name>
</gene>
<organism evidence="5 6">
    <name type="scientific">Austropuccinia psidii MF-1</name>
    <dbReference type="NCBI Taxonomy" id="1389203"/>
    <lineage>
        <taxon>Eukaryota</taxon>
        <taxon>Fungi</taxon>
        <taxon>Dikarya</taxon>
        <taxon>Basidiomycota</taxon>
        <taxon>Pucciniomycotina</taxon>
        <taxon>Pucciniomycetes</taxon>
        <taxon>Pucciniales</taxon>
        <taxon>Sphaerophragmiaceae</taxon>
        <taxon>Austropuccinia</taxon>
    </lineage>
</organism>
<dbReference type="GO" id="GO:0000062">
    <property type="term" value="F:fatty-acyl-CoA binding"/>
    <property type="evidence" value="ECO:0007669"/>
    <property type="project" value="InterPro"/>
</dbReference>
<feature type="compositionally biased region" description="Basic and acidic residues" evidence="3">
    <location>
        <begin position="95"/>
        <end position="107"/>
    </location>
</feature>
<evidence type="ECO:0000259" key="4">
    <source>
        <dbReference type="PROSITE" id="PS51228"/>
    </source>
</evidence>
<dbReference type="PANTHER" id="PTHR23310:SF62">
    <property type="entry name" value="ACYL-COA BINDING PROTEIN 1, ISOFORM A"/>
    <property type="match status" value="1"/>
</dbReference>
<dbReference type="SUPFAM" id="SSF47027">
    <property type="entry name" value="Acyl-CoA binding protein"/>
    <property type="match status" value="1"/>
</dbReference>
<dbReference type="InterPro" id="IPR014352">
    <property type="entry name" value="FERM/acyl-CoA-bd_prot_sf"/>
</dbReference>
<dbReference type="AlphaFoldDB" id="A0A9Q3DQG8"/>
<evidence type="ECO:0000313" key="5">
    <source>
        <dbReference type="EMBL" id="MBW0508576.1"/>
    </source>
</evidence>
<accession>A0A9Q3DQG8</accession>
<dbReference type="OrthoDB" id="346910at2759"/>
<dbReference type="FunFam" id="1.20.80.10:FF:000010">
    <property type="entry name" value="Acyl-CoA-binding domain-containing protein 5"/>
    <property type="match status" value="1"/>
</dbReference>
<comment type="similarity">
    <text evidence="1">Belongs to the ACBP family.</text>
</comment>
<dbReference type="Proteomes" id="UP000765509">
    <property type="component" value="Unassembled WGS sequence"/>
</dbReference>
<dbReference type="EMBL" id="AVOT02020411">
    <property type="protein sequence ID" value="MBW0508576.1"/>
    <property type="molecule type" value="Genomic_DNA"/>
</dbReference>
<dbReference type="InterPro" id="IPR035984">
    <property type="entry name" value="Acyl-CoA-binding_sf"/>
</dbReference>
<reference evidence="5" key="1">
    <citation type="submission" date="2021-03" db="EMBL/GenBank/DDBJ databases">
        <title>Draft genome sequence of rust myrtle Austropuccinia psidii MF-1, a brazilian biotype.</title>
        <authorList>
            <person name="Quecine M.C."/>
            <person name="Pachon D.M.R."/>
            <person name="Bonatelli M.L."/>
            <person name="Correr F.H."/>
            <person name="Franceschini L.M."/>
            <person name="Leite T.F."/>
            <person name="Margarido G.R.A."/>
            <person name="Almeida C.A."/>
            <person name="Ferrarezi J.A."/>
            <person name="Labate C.A."/>
        </authorList>
    </citation>
    <scope>NUCLEOTIDE SEQUENCE</scope>
    <source>
        <strain evidence="5">MF-1</strain>
    </source>
</reference>
<keyword evidence="2" id="KW-0446">Lipid-binding</keyword>
<sequence>MSGIESKFNKAVEIVKALPSDGADKPTQDEQLEFYALFKQATIGDVNTPKPGLLELTAKYKWNAWKSKEGMSQEKAKEEYVEKLRSKLQQSSNPEDAKKILADLDAA</sequence>
<keyword evidence="6" id="KW-1185">Reference proteome</keyword>
<feature type="domain" description="ACB" evidence="4">
    <location>
        <begin position="4"/>
        <end position="93"/>
    </location>
</feature>
<dbReference type="PRINTS" id="PR00689">
    <property type="entry name" value="ACOABINDINGP"/>
</dbReference>
<dbReference type="Gene3D" id="1.20.80.10">
    <property type="match status" value="1"/>
</dbReference>
<evidence type="ECO:0000256" key="2">
    <source>
        <dbReference type="ARBA" id="ARBA00023121"/>
    </source>
</evidence>
<comment type="caution">
    <text evidence="5">The sequence shown here is derived from an EMBL/GenBank/DDBJ whole genome shotgun (WGS) entry which is preliminary data.</text>
</comment>
<dbReference type="GO" id="GO:0006631">
    <property type="term" value="P:fatty acid metabolic process"/>
    <property type="evidence" value="ECO:0007669"/>
    <property type="project" value="TreeGrafter"/>
</dbReference>
<feature type="region of interest" description="Disordered" evidence="3">
    <location>
        <begin position="85"/>
        <end position="107"/>
    </location>
</feature>
<dbReference type="PANTHER" id="PTHR23310">
    <property type="entry name" value="ACYL-COA-BINDING PROTEIN, ACBP"/>
    <property type="match status" value="1"/>
</dbReference>
<name>A0A9Q3DQG8_9BASI</name>
<dbReference type="Pfam" id="PF00887">
    <property type="entry name" value="ACBP"/>
    <property type="match status" value="1"/>
</dbReference>
<protein>
    <recommendedName>
        <fullName evidence="4">ACB domain-containing protein</fullName>
    </recommendedName>
</protein>